<reference evidence="1 2" key="1">
    <citation type="submission" date="2017-08" db="EMBL/GenBank/DDBJ databases">
        <title>Infants hospitalized years apart are colonized by the same room-sourced microbial strains.</title>
        <authorList>
            <person name="Brooks B."/>
            <person name="Olm M.R."/>
            <person name="Firek B.A."/>
            <person name="Baker R."/>
            <person name="Thomas B.C."/>
            <person name="Morowitz M.J."/>
            <person name="Banfield J.F."/>
        </authorList>
    </citation>
    <scope>NUCLEOTIDE SEQUENCE [LARGE SCALE GENOMIC DNA]</scope>
    <source>
        <strain evidence="1">S2_003_000_R2_14</strain>
    </source>
</reference>
<gene>
    <name evidence="1" type="ORF">DI536_03815</name>
</gene>
<dbReference type="EMBL" id="QFQP01000002">
    <property type="protein sequence ID" value="PZR17459.1"/>
    <property type="molecule type" value="Genomic_DNA"/>
</dbReference>
<proteinExistence type="predicted"/>
<organism evidence="1 2">
    <name type="scientific">Archangium gephyra</name>
    <dbReference type="NCBI Taxonomy" id="48"/>
    <lineage>
        <taxon>Bacteria</taxon>
        <taxon>Pseudomonadati</taxon>
        <taxon>Myxococcota</taxon>
        <taxon>Myxococcia</taxon>
        <taxon>Myxococcales</taxon>
        <taxon>Cystobacterineae</taxon>
        <taxon>Archangiaceae</taxon>
        <taxon>Archangium</taxon>
    </lineage>
</organism>
<sequence>MSLLPDSASFHERVQDCFVTYRGHGVSFSAVDLDLVDRWADLQIPFEVVARGIRKAAEAALWDAPDEEGVGLRSLRSAKRHVDAEISKFQRTTAGRTAPDVAPEEPFHVQRHKKLVAAIKKVTRPNTPAWLSRMPQPHDFEGADRQESLALLLLLRELPFQRRRQLLREARALVENAPSFSAATRRASLQFHRAAVARQAWNLPGLW</sequence>
<protein>
    <submittedName>
        <fullName evidence="1">Uncharacterized protein</fullName>
    </submittedName>
</protein>
<accession>A0A2W5TP73</accession>
<evidence type="ECO:0000313" key="2">
    <source>
        <dbReference type="Proteomes" id="UP000249061"/>
    </source>
</evidence>
<dbReference type="Proteomes" id="UP000249061">
    <property type="component" value="Unassembled WGS sequence"/>
</dbReference>
<comment type="caution">
    <text evidence="1">The sequence shown here is derived from an EMBL/GenBank/DDBJ whole genome shotgun (WGS) entry which is preliminary data.</text>
</comment>
<evidence type="ECO:0000313" key="1">
    <source>
        <dbReference type="EMBL" id="PZR17459.1"/>
    </source>
</evidence>
<name>A0A2W5TP73_9BACT</name>
<dbReference type="AlphaFoldDB" id="A0A2W5TP73"/>